<evidence type="ECO:0000313" key="2">
    <source>
        <dbReference type="EMBL" id="EQD66322.1"/>
    </source>
</evidence>
<keyword evidence="1" id="KW-1133">Transmembrane helix</keyword>
<feature type="transmembrane region" description="Helical" evidence="1">
    <location>
        <begin position="66"/>
        <end position="88"/>
    </location>
</feature>
<dbReference type="InterPro" id="IPR012171">
    <property type="entry name" value="Fatty_acid_desaturase"/>
</dbReference>
<reference evidence="2" key="1">
    <citation type="submission" date="2013-08" db="EMBL/GenBank/DDBJ databases">
        <authorList>
            <person name="Mendez C."/>
            <person name="Richter M."/>
            <person name="Ferrer M."/>
            <person name="Sanchez J."/>
        </authorList>
    </citation>
    <scope>NUCLEOTIDE SEQUENCE</scope>
</reference>
<keyword evidence="1" id="KW-0812">Transmembrane</keyword>
<protein>
    <submittedName>
        <fullName evidence="2">Linoleoyl-CoA desaturase (Delta(6)-desaturase)</fullName>
    </submittedName>
</protein>
<dbReference type="EMBL" id="AUZX01005854">
    <property type="protein sequence ID" value="EQD66322.1"/>
    <property type="molecule type" value="Genomic_DNA"/>
</dbReference>
<organism evidence="2">
    <name type="scientific">mine drainage metagenome</name>
    <dbReference type="NCBI Taxonomy" id="410659"/>
    <lineage>
        <taxon>unclassified sequences</taxon>
        <taxon>metagenomes</taxon>
        <taxon>ecological metagenomes</taxon>
    </lineage>
</organism>
<reference evidence="2" key="2">
    <citation type="journal article" date="2014" name="ISME J.">
        <title>Microbial stratification in low pH oxic and suboxic macroscopic growths along an acid mine drainage.</title>
        <authorList>
            <person name="Mendez-Garcia C."/>
            <person name="Mesa V."/>
            <person name="Sprenger R.R."/>
            <person name="Richter M."/>
            <person name="Diez M.S."/>
            <person name="Solano J."/>
            <person name="Bargiela R."/>
            <person name="Golyshina O.V."/>
            <person name="Manteca A."/>
            <person name="Ramos J.L."/>
            <person name="Gallego J.R."/>
            <person name="Llorente I."/>
            <person name="Martins Dos Santos V.A."/>
            <person name="Jensen O.N."/>
            <person name="Pelaez A.I."/>
            <person name="Sanchez J."/>
            <person name="Ferrer M."/>
        </authorList>
    </citation>
    <scope>NUCLEOTIDE SEQUENCE</scope>
</reference>
<feature type="non-terminal residue" evidence="2">
    <location>
        <position position="1"/>
    </location>
</feature>
<keyword evidence="1" id="KW-0472">Membrane</keyword>
<comment type="caution">
    <text evidence="2">The sequence shown here is derived from an EMBL/GenBank/DDBJ whole genome shotgun (WGS) entry which is preliminary data.</text>
</comment>
<dbReference type="GO" id="GO:0008610">
    <property type="term" value="P:lipid biosynthetic process"/>
    <property type="evidence" value="ECO:0007669"/>
    <property type="project" value="UniProtKB-ARBA"/>
</dbReference>
<proteinExistence type="predicted"/>
<dbReference type="GO" id="GO:0016020">
    <property type="term" value="C:membrane"/>
    <property type="evidence" value="ECO:0007669"/>
    <property type="project" value="TreeGrafter"/>
</dbReference>
<dbReference type="PANTHER" id="PTHR19353">
    <property type="entry name" value="FATTY ACID DESATURASE 2"/>
    <property type="match status" value="1"/>
</dbReference>
<evidence type="ECO:0000256" key="1">
    <source>
        <dbReference type="SAM" id="Phobius"/>
    </source>
</evidence>
<feature type="transmembrane region" description="Helical" evidence="1">
    <location>
        <begin position="126"/>
        <end position="149"/>
    </location>
</feature>
<feature type="non-terminal residue" evidence="2">
    <location>
        <position position="161"/>
    </location>
</feature>
<name>T1B8V9_9ZZZZ</name>
<gene>
    <name evidence="2" type="ORF">B1A_08181</name>
</gene>
<sequence length="161" mass="17894">SRANRIVGWSMFVVGADANRWLYRHNTLHHSAPNVAGIDSDINLGPLARLAPFQRRYFWHRYQHLYLWPLYCFTVLEIMFNDLATLVGASRHARKARSRLSDASVAVLTKAGFIAAMLGLPSLTHPFWTVAVGSLAVIFAVGFLLGVVFQSAHVVEGAEFA</sequence>
<dbReference type="GO" id="GO:0016717">
    <property type="term" value="F:oxidoreductase activity, acting on paired donors, with oxidation of a pair of donors resulting in the reduction of molecular oxygen to two molecules of water"/>
    <property type="evidence" value="ECO:0007669"/>
    <property type="project" value="TreeGrafter"/>
</dbReference>
<dbReference type="PANTHER" id="PTHR19353:SF19">
    <property type="entry name" value="DELTA(5) FATTY ACID DESATURASE C-RELATED"/>
    <property type="match status" value="1"/>
</dbReference>
<accession>T1B8V9</accession>
<dbReference type="AlphaFoldDB" id="T1B8V9"/>